<sequence>MPKTDGDITKERILQVAEKLFSEDGFDGTGVDKIAKNAGINKASIYYHFKDKNDIMESLFKKIINDMDEHVDSITGLAGESLEDKIKSEIQYLSDKKRILSILFMETLKSGNNTDYFIRCLEIIIKKELDSNLKKAKVEKLLDEDLQKYIVYEFFTGMIPIISFITLKDKWCEYFKYDENKLFEYFMDAFANTHIKSHKFKE</sequence>
<dbReference type="EMBL" id="JBJIAA010000004">
    <property type="protein sequence ID" value="MFL0249968.1"/>
    <property type="molecule type" value="Genomic_DNA"/>
</dbReference>
<organism evidence="4 5">
    <name type="scientific">Clostridium neuense</name>
    <dbReference type="NCBI Taxonomy" id="1728934"/>
    <lineage>
        <taxon>Bacteria</taxon>
        <taxon>Bacillati</taxon>
        <taxon>Bacillota</taxon>
        <taxon>Clostridia</taxon>
        <taxon>Eubacteriales</taxon>
        <taxon>Clostridiaceae</taxon>
        <taxon>Clostridium</taxon>
    </lineage>
</organism>
<gene>
    <name evidence="4" type="ORF">ACJDT4_05990</name>
</gene>
<evidence type="ECO:0000313" key="4">
    <source>
        <dbReference type="EMBL" id="MFL0249968.1"/>
    </source>
</evidence>
<evidence type="ECO:0000256" key="1">
    <source>
        <dbReference type="ARBA" id="ARBA00023125"/>
    </source>
</evidence>
<dbReference type="Proteomes" id="UP001623592">
    <property type="component" value="Unassembled WGS sequence"/>
</dbReference>
<evidence type="ECO:0000313" key="5">
    <source>
        <dbReference type="Proteomes" id="UP001623592"/>
    </source>
</evidence>
<dbReference type="RefSeq" id="WP_406786634.1">
    <property type="nucleotide sequence ID" value="NZ_JBJIAA010000004.1"/>
</dbReference>
<keyword evidence="1 2" id="KW-0238">DNA-binding</keyword>
<evidence type="ECO:0000259" key="3">
    <source>
        <dbReference type="PROSITE" id="PS50977"/>
    </source>
</evidence>
<name>A0ABW8TE12_9CLOT</name>
<comment type="caution">
    <text evidence="4">The sequence shown here is derived from an EMBL/GenBank/DDBJ whole genome shotgun (WGS) entry which is preliminary data.</text>
</comment>
<dbReference type="InterPro" id="IPR001647">
    <property type="entry name" value="HTH_TetR"/>
</dbReference>
<accession>A0ABW8TE12</accession>
<reference evidence="4 5" key="1">
    <citation type="submission" date="2024-11" db="EMBL/GenBank/DDBJ databases">
        <authorList>
            <person name="Heng Y.C."/>
            <person name="Lim A.C.H."/>
            <person name="Lee J.K.Y."/>
            <person name="Kittelmann S."/>
        </authorList>
    </citation>
    <scope>NUCLEOTIDE SEQUENCE [LARGE SCALE GENOMIC DNA]</scope>
    <source>
        <strain evidence="4 5">WILCCON 0114</strain>
    </source>
</reference>
<dbReference type="InterPro" id="IPR050624">
    <property type="entry name" value="HTH-type_Tx_Regulator"/>
</dbReference>
<proteinExistence type="predicted"/>
<dbReference type="PRINTS" id="PR00455">
    <property type="entry name" value="HTHTETR"/>
</dbReference>
<keyword evidence="5" id="KW-1185">Reference proteome</keyword>
<dbReference type="Pfam" id="PF00440">
    <property type="entry name" value="TetR_N"/>
    <property type="match status" value="1"/>
</dbReference>
<dbReference type="Gene3D" id="1.10.357.10">
    <property type="entry name" value="Tetracycline Repressor, domain 2"/>
    <property type="match status" value="1"/>
</dbReference>
<dbReference type="PANTHER" id="PTHR43479:SF11">
    <property type="entry name" value="ACREF_ENVCD OPERON REPRESSOR-RELATED"/>
    <property type="match status" value="1"/>
</dbReference>
<feature type="DNA-binding region" description="H-T-H motif" evidence="2">
    <location>
        <begin position="30"/>
        <end position="49"/>
    </location>
</feature>
<feature type="domain" description="HTH tetR-type" evidence="3">
    <location>
        <begin position="7"/>
        <end position="67"/>
    </location>
</feature>
<dbReference type="PROSITE" id="PS50977">
    <property type="entry name" value="HTH_TETR_2"/>
    <property type="match status" value="1"/>
</dbReference>
<protein>
    <submittedName>
        <fullName evidence="4">TetR/AcrR family transcriptional regulator</fullName>
    </submittedName>
</protein>
<dbReference type="InterPro" id="IPR009057">
    <property type="entry name" value="Homeodomain-like_sf"/>
</dbReference>
<evidence type="ECO:0000256" key="2">
    <source>
        <dbReference type="PROSITE-ProRule" id="PRU00335"/>
    </source>
</evidence>
<dbReference type="PANTHER" id="PTHR43479">
    <property type="entry name" value="ACREF/ENVCD OPERON REPRESSOR-RELATED"/>
    <property type="match status" value="1"/>
</dbReference>
<dbReference type="SUPFAM" id="SSF46689">
    <property type="entry name" value="Homeodomain-like"/>
    <property type="match status" value="1"/>
</dbReference>